<accession>A0A6P3WC62</accession>
<evidence type="ECO:0000256" key="1">
    <source>
        <dbReference type="ARBA" id="ARBA00022588"/>
    </source>
</evidence>
<dbReference type="PROSITE" id="PS50089">
    <property type="entry name" value="ZF_RING_2"/>
    <property type="match status" value="1"/>
</dbReference>
<feature type="domain" description="RING-type" evidence="8">
    <location>
        <begin position="15"/>
        <end position="58"/>
    </location>
</feature>
<dbReference type="GO" id="GO:0045087">
    <property type="term" value="P:innate immune response"/>
    <property type="evidence" value="ECO:0007669"/>
    <property type="project" value="UniProtKB-KW"/>
</dbReference>
<protein>
    <submittedName>
        <fullName evidence="12">Tripartite motif-containing protein 16-like</fullName>
    </submittedName>
</protein>
<evidence type="ECO:0000256" key="7">
    <source>
        <dbReference type="SAM" id="Coils"/>
    </source>
</evidence>
<dbReference type="PROSITE" id="PS50119">
    <property type="entry name" value="ZF_BBOX"/>
    <property type="match status" value="1"/>
</dbReference>
<feature type="domain" description="B box-type" evidence="9">
    <location>
        <begin position="154"/>
        <end position="194"/>
    </location>
</feature>
<dbReference type="InterPro" id="IPR013320">
    <property type="entry name" value="ConA-like_dom_sf"/>
</dbReference>
<dbReference type="GeneID" id="105910724"/>
<evidence type="ECO:0000256" key="2">
    <source>
        <dbReference type="ARBA" id="ARBA00022723"/>
    </source>
</evidence>
<dbReference type="PANTHER" id="PTHR25465">
    <property type="entry name" value="B-BOX DOMAIN CONTAINING"/>
    <property type="match status" value="1"/>
</dbReference>
<dbReference type="InterPro" id="IPR000315">
    <property type="entry name" value="Znf_B-box"/>
</dbReference>
<dbReference type="Gene3D" id="4.10.830.40">
    <property type="match status" value="1"/>
</dbReference>
<keyword evidence="4" id="KW-0862">Zinc</keyword>
<dbReference type="CDD" id="cd19769">
    <property type="entry name" value="Bbox2_TRIM16-like"/>
    <property type="match status" value="1"/>
</dbReference>
<dbReference type="AlphaFoldDB" id="A0A6P3WC62"/>
<dbReference type="Pfam" id="PF00622">
    <property type="entry name" value="SPRY"/>
    <property type="match status" value="1"/>
</dbReference>
<dbReference type="InterPro" id="IPR003879">
    <property type="entry name" value="Butyrophylin_SPRY"/>
</dbReference>
<keyword evidence="5" id="KW-0391">Immunity</keyword>
<dbReference type="Pfam" id="PF25600">
    <property type="entry name" value="TRIM_CC"/>
    <property type="match status" value="1"/>
</dbReference>
<evidence type="ECO:0000256" key="4">
    <source>
        <dbReference type="ARBA" id="ARBA00022833"/>
    </source>
</evidence>
<dbReference type="RefSeq" id="XP_012694905.2">
    <property type="nucleotide sequence ID" value="XM_012839451.2"/>
</dbReference>
<dbReference type="GO" id="GO:0005737">
    <property type="term" value="C:cytoplasm"/>
    <property type="evidence" value="ECO:0007669"/>
    <property type="project" value="UniProtKB-ARBA"/>
</dbReference>
<dbReference type="SMART" id="SM00589">
    <property type="entry name" value="PRY"/>
    <property type="match status" value="1"/>
</dbReference>
<sequence length="574" mass="64447">MAEGSFAVIQNQLSCQICLDLLKDPVTIPCGHSYCMSCIAGCWNTGGQDQAYSCPQCRHTFDSMPHLGRNTILAEMVEKLKLAEDPPAVPEEPSVDICYAGPDDVSCDFCIGKKQKATKSCLACLASFCDSHLQPHFEVPRLKKHKLVAATRQLEEQICAPHDKLLEVFCCTEQMLICMQCAMDGHKGHDIVAVAVERAEKQKEFGKTQEVYQQRIQEREKELQVLKEAMETLKHSAQVAVEESERMFSLLILSIERRRSEVKELIRAQESTEVGLAERLLEQLEKEIAELRKRDAELAKLSETEDHVSFLQSFQALHATAGPENIPFIPVHQSKPLEDMKKTISYLQEKIDNFCQEEIGKLSGIATYVQLIAEPRTSDEFLQNCSNFTMDLNTANNCLCLSEGCKEASNTIKVQCYPNHPDRFLHPAQVLCKEGITGRCYWEVEWSGESGVGLAVAYKSISRKGSGKESKFGSTHQSWSLRCSPSKYSFKHSHDKIEIPVPVSSSARIGVYVDYRAGTLAYFSVSDTMSLLHRVQTRFTEPLYPGFLIGINSKVKFYQKSIILHPIASLPNCE</sequence>
<dbReference type="Pfam" id="PF15227">
    <property type="entry name" value="zf-C3HC4_4"/>
    <property type="match status" value="1"/>
</dbReference>
<dbReference type="InterPro" id="IPR058030">
    <property type="entry name" value="TRIM8/14/16/25/29/45/65_CC"/>
</dbReference>
<keyword evidence="3 6" id="KW-0863">Zinc-finger</keyword>
<evidence type="ECO:0000256" key="6">
    <source>
        <dbReference type="PROSITE-ProRule" id="PRU00024"/>
    </source>
</evidence>
<dbReference type="OrthoDB" id="6105938at2759"/>
<reference evidence="12" key="1">
    <citation type="submission" date="2025-08" db="UniProtKB">
        <authorList>
            <consortium name="RefSeq"/>
        </authorList>
    </citation>
    <scope>IDENTIFICATION</scope>
</reference>
<evidence type="ECO:0000313" key="11">
    <source>
        <dbReference type="Proteomes" id="UP000515152"/>
    </source>
</evidence>
<dbReference type="InterPro" id="IPR013083">
    <property type="entry name" value="Znf_RING/FYVE/PHD"/>
</dbReference>
<keyword evidence="2" id="KW-0479">Metal-binding</keyword>
<dbReference type="CDD" id="cd16040">
    <property type="entry name" value="SPRY_PRY_SNTX"/>
    <property type="match status" value="1"/>
</dbReference>
<evidence type="ECO:0000259" key="10">
    <source>
        <dbReference type="PROSITE" id="PS50188"/>
    </source>
</evidence>
<dbReference type="PANTHER" id="PTHR25465:SF5">
    <property type="entry name" value="E3 UBIQUITIN_ISG15 LIGASE TRIM25-RELATED"/>
    <property type="match status" value="1"/>
</dbReference>
<dbReference type="SMART" id="SM00336">
    <property type="entry name" value="BBOX"/>
    <property type="match status" value="1"/>
</dbReference>
<dbReference type="PROSITE" id="PS50188">
    <property type="entry name" value="B302_SPRY"/>
    <property type="match status" value="1"/>
</dbReference>
<keyword evidence="11" id="KW-1185">Reference proteome</keyword>
<dbReference type="InterPro" id="IPR043136">
    <property type="entry name" value="B30.2/SPRY_sf"/>
</dbReference>
<feature type="domain" description="B30.2/SPRY" evidence="10">
    <location>
        <begin position="368"/>
        <end position="567"/>
    </location>
</feature>
<dbReference type="PROSITE" id="PS00518">
    <property type="entry name" value="ZF_RING_1"/>
    <property type="match status" value="1"/>
</dbReference>
<dbReference type="InterPro" id="IPR003877">
    <property type="entry name" value="SPRY_dom"/>
</dbReference>
<dbReference type="InterPro" id="IPR051051">
    <property type="entry name" value="E3_ubiq-ligase_TRIM/RNF"/>
</dbReference>
<keyword evidence="7" id="KW-0175">Coiled coil</keyword>
<dbReference type="SMART" id="SM00184">
    <property type="entry name" value="RING"/>
    <property type="match status" value="1"/>
</dbReference>
<proteinExistence type="predicted"/>
<evidence type="ECO:0000313" key="12">
    <source>
        <dbReference type="RefSeq" id="XP_012694905.2"/>
    </source>
</evidence>
<dbReference type="KEGG" id="char:105910724"/>
<evidence type="ECO:0000259" key="9">
    <source>
        <dbReference type="PROSITE" id="PS50119"/>
    </source>
</evidence>
<organism evidence="11 12">
    <name type="scientific">Clupea harengus</name>
    <name type="common">Atlantic herring</name>
    <dbReference type="NCBI Taxonomy" id="7950"/>
    <lineage>
        <taxon>Eukaryota</taxon>
        <taxon>Metazoa</taxon>
        <taxon>Chordata</taxon>
        <taxon>Craniata</taxon>
        <taxon>Vertebrata</taxon>
        <taxon>Euteleostomi</taxon>
        <taxon>Actinopterygii</taxon>
        <taxon>Neopterygii</taxon>
        <taxon>Teleostei</taxon>
        <taxon>Clupei</taxon>
        <taxon>Clupeiformes</taxon>
        <taxon>Clupeoidei</taxon>
        <taxon>Clupeidae</taxon>
        <taxon>Clupea</taxon>
    </lineage>
</organism>
<dbReference type="SUPFAM" id="SSF57845">
    <property type="entry name" value="B-box zinc-binding domain"/>
    <property type="match status" value="1"/>
</dbReference>
<name>A0A6P3WC62_CLUHA</name>
<dbReference type="SMART" id="SM00449">
    <property type="entry name" value="SPRY"/>
    <property type="match status" value="1"/>
</dbReference>
<dbReference type="InterPro" id="IPR001841">
    <property type="entry name" value="Znf_RING"/>
</dbReference>
<dbReference type="InterPro" id="IPR001870">
    <property type="entry name" value="B30.2/SPRY"/>
</dbReference>
<dbReference type="Gene3D" id="2.60.120.920">
    <property type="match status" value="1"/>
</dbReference>
<gene>
    <name evidence="12" type="primary">LOC105910724</name>
</gene>
<dbReference type="SUPFAM" id="SSF49899">
    <property type="entry name" value="Concanavalin A-like lectins/glucanases"/>
    <property type="match status" value="1"/>
</dbReference>
<dbReference type="GO" id="GO:0008270">
    <property type="term" value="F:zinc ion binding"/>
    <property type="evidence" value="ECO:0007669"/>
    <property type="project" value="UniProtKB-KW"/>
</dbReference>
<dbReference type="InterPro" id="IPR017907">
    <property type="entry name" value="Znf_RING_CS"/>
</dbReference>
<dbReference type="Pfam" id="PF13765">
    <property type="entry name" value="PRY"/>
    <property type="match status" value="1"/>
</dbReference>
<dbReference type="Gene3D" id="3.30.40.10">
    <property type="entry name" value="Zinc/RING finger domain, C3HC4 (zinc finger)"/>
    <property type="match status" value="1"/>
</dbReference>
<evidence type="ECO:0000256" key="3">
    <source>
        <dbReference type="ARBA" id="ARBA00022771"/>
    </source>
</evidence>
<dbReference type="Pfam" id="PF00643">
    <property type="entry name" value="zf-B_box"/>
    <property type="match status" value="1"/>
</dbReference>
<feature type="coiled-coil region" evidence="7">
    <location>
        <begin position="267"/>
        <end position="304"/>
    </location>
</feature>
<evidence type="ECO:0000259" key="8">
    <source>
        <dbReference type="PROSITE" id="PS50089"/>
    </source>
</evidence>
<dbReference type="InterPro" id="IPR006574">
    <property type="entry name" value="PRY"/>
</dbReference>
<dbReference type="SUPFAM" id="SSF57850">
    <property type="entry name" value="RING/U-box"/>
    <property type="match status" value="1"/>
</dbReference>
<evidence type="ECO:0000256" key="5">
    <source>
        <dbReference type="ARBA" id="ARBA00022859"/>
    </source>
</evidence>
<dbReference type="Gene3D" id="3.30.160.60">
    <property type="entry name" value="Classic Zinc Finger"/>
    <property type="match status" value="1"/>
</dbReference>
<dbReference type="PRINTS" id="PR01407">
    <property type="entry name" value="BUTYPHLNCDUF"/>
</dbReference>
<dbReference type="Proteomes" id="UP000515152">
    <property type="component" value="Chromosome 10"/>
</dbReference>
<feature type="coiled-coil region" evidence="7">
    <location>
        <begin position="209"/>
        <end position="243"/>
    </location>
</feature>
<keyword evidence="1" id="KW-0399">Innate immunity</keyword>